<evidence type="ECO:0000256" key="3">
    <source>
        <dbReference type="ARBA" id="ARBA00023125"/>
    </source>
</evidence>
<dbReference type="GO" id="GO:0003677">
    <property type="term" value="F:DNA binding"/>
    <property type="evidence" value="ECO:0007669"/>
    <property type="project" value="UniProtKB-UniRule"/>
</dbReference>
<keyword evidence="3 5" id="KW-0238">DNA-binding</keyword>
<dbReference type="Gene3D" id="1.10.150.130">
    <property type="match status" value="1"/>
</dbReference>
<dbReference type="InterPro" id="IPR010998">
    <property type="entry name" value="Integrase_recombinase_N"/>
</dbReference>
<protein>
    <submittedName>
        <fullName evidence="8">Tyrosine recombinase XerC</fullName>
    </submittedName>
</protein>
<dbReference type="AlphaFoldDB" id="A0A4U9U4Q0"/>
<keyword evidence="2" id="KW-0229">DNA integration</keyword>
<dbReference type="RefSeq" id="WP_024483786.1">
    <property type="nucleotide sequence ID" value="NZ_CAMKUH010000001.1"/>
</dbReference>
<dbReference type="GO" id="GO:0006310">
    <property type="term" value="P:DNA recombination"/>
    <property type="evidence" value="ECO:0007669"/>
    <property type="project" value="UniProtKB-KW"/>
</dbReference>
<dbReference type="PANTHER" id="PTHR30349:SF81">
    <property type="entry name" value="TYROSINE RECOMBINASE XERC"/>
    <property type="match status" value="1"/>
</dbReference>
<dbReference type="PROSITE" id="PS51898">
    <property type="entry name" value="TYR_RECOMBINASE"/>
    <property type="match status" value="1"/>
</dbReference>
<dbReference type="Gene3D" id="1.10.443.10">
    <property type="entry name" value="Intergrase catalytic core"/>
    <property type="match status" value="1"/>
</dbReference>
<dbReference type="InterPro" id="IPR011010">
    <property type="entry name" value="DNA_brk_join_enz"/>
</dbReference>
<organism evidence="8">
    <name type="scientific">Serratia fonticola</name>
    <dbReference type="NCBI Taxonomy" id="47917"/>
    <lineage>
        <taxon>Bacteria</taxon>
        <taxon>Pseudomonadati</taxon>
        <taxon>Pseudomonadota</taxon>
        <taxon>Gammaproteobacteria</taxon>
        <taxon>Enterobacterales</taxon>
        <taxon>Yersiniaceae</taxon>
        <taxon>Serratia</taxon>
    </lineage>
</organism>
<dbReference type="InterPro" id="IPR050090">
    <property type="entry name" value="Tyrosine_recombinase_XerCD"/>
</dbReference>
<dbReference type="SUPFAM" id="SSF56349">
    <property type="entry name" value="DNA breaking-rejoining enzymes"/>
    <property type="match status" value="1"/>
</dbReference>
<dbReference type="EMBL" id="CABEEZ010000042">
    <property type="protein sequence ID" value="VTR26082.1"/>
    <property type="molecule type" value="Genomic_DNA"/>
</dbReference>
<dbReference type="GeneID" id="30319181"/>
<dbReference type="PANTHER" id="PTHR30349">
    <property type="entry name" value="PHAGE INTEGRASE-RELATED"/>
    <property type="match status" value="1"/>
</dbReference>
<evidence type="ECO:0000256" key="1">
    <source>
        <dbReference type="ARBA" id="ARBA00022829"/>
    </source>
</evidence>
<feature type="domain" description="Core-binding (CB)" evidence="7">
    <location>
        <begin position="19"/>
        <end position="98"/>
    </location>
</feature>
<evidence type="ECO:0000259" key="6">
    <source>
        <dbReference type="PROSITE" id="PS51898"/>
    </source>
</evidence>
<dbReference type="PROSITE" id="PS51900">
    <property type="entry name" value="CB"/>
    <property type="match status" value="1"/>
</dbReference>
<reference evidence="8" key="1">
    <citation type="submission" date="2019-05" db="EMBL/GenBank/DDBJ databases">
        <authorList>
            <consortium name="Pathogen Informatics"/>
        </authorList>
    </citation>
    <scope>NUCLEOTIDE SEQUENCE [LARGE SCALE GENOMIC DNA]</scope>
    <source>
        <strain evidence="8">NCTC12965</strain>
    </source>
</reference>
<evidence type="ECO:0000313" key="8">
    <source>
        <dbReference type="EMBL" id="VTR26082.1"/>
    </source>
</evidence>
<keyword evidence="4" id="KW-0233">DNA recombination</keyword>
<proteinExistence type="predicted"/>
<dbReference type="InterPro" id="IPR013762">
    <property type="entry name" value="Integrase-like_cat_sf"/>
</dbReference>
<name>A0A4U9U4Q0_SERFO</name>
<accession>A0A4U9U4Q0</accession>
<gene>
    <name evidence="8" type="primary">xerC_1</name>
    <name evidence="8" type="ORF">NCTC12965_02294</name>
</gene>
<evidence type="ECO:0000256" key="5">
    <source>
        <dbReference type="PROSITE-ProRule" id="PRU01248"/>
    </source>
</evidence>
<feature type="domain" description="Tyr recombinase" evidence="6">
    <location>
        <begin position="120"/>
        <end position="334"/>
    </location>
</feature>
<dbReference type="InterPro" id="IPR044068">
    <property type="entry name" value="CB"/>
</dbReference>
<evidence type="ECO:0000259" key="7">
    <source>
        <dbReference type="PROSITE" id="PS51900"/>
    </source>
</evidence>
<dbReference type="CDD" id="cd00397">
    <property type="entry name" value="DNA_BRE_C"/>
    <property type="match status" value="1"/>
</dbReference>
<evidence type="ECO:0000256" key="4">
    <source>
        <dbReference type="ARBA" id="ARBA00023172"/>
    </source>
</evidence>
<dbReference type="GO" id="GO:0007059">
    <property type="term" value="P:chromosome segregation"/>
    <property type="evidence" value="ECO:0007669"/>
    <property type="project" value="UniProtKB-KW"/>
</dbReference>
<sequence>MIILWIKSGEHLVTCEQLLTFDALLDHYFFSHAVRNDTEWSYRKVVRTFIRFTTKMPNEVDNRLVLEWRRYVLKEQQLQATTWNNKVTHMRALFNFGMKCGLLQHQDNPFNKAVVRAGRKKKKTLTEGQVEAVYRLMAQYEERERLQASSLAVNWRVHACQPAWFWLTVLDTLSYTAIRQNQLRHIRICDVNLEERWLDLIIAGAKNHRELRIPIISELFPRLEILVIRSLEAGAELEEQLFNVNRFDVGRRVKQQGEMTDMGIYPIRAFFRRLSRECRFTVSPHRFRHTVATNMMKSPDRNIQAVKRLLGHSSLRSTLEYIDEDVESLRDIMEQEFKR</sequence>
<dbReference type="GO" id="GO:0015074">
    <property type="term" value="P:DNA integration"/>
    <property type="evidence" value="ECO:0007669"/>
    <property type="project" value="UniProtKB-KW"/>
</dbReference>
<evidence type="ECO:0000256" key="2">
    <source>
        <dbReference type="ARBA" id="ARBA00022908"/>
    </source>
</evidence>
<dbReference type="InterPro" id="IPR002104">
    <property type="entry name" value="Integrase_catalytic"/>
</dbReference>
<keyword evidence="1" id="KW-0159">Chromosome partition</keyword>
<dbReference type="Pfam" id="PF00589">
    <property type="entry name" value="Phage_integrase"/>
    <property type="match status" value="1"/>
</dbReference>